<dbReference type="AlphaFoldDB" id="A0ABD7JWB4"/>
<evidence type="ECO:0000313" key="1">
    <source>
        <dbReference type="EMBL" id="RTS41395.1"/>
    </source>
</evidence>
<sequence>MTLPASLFLDELPLAQAIAPPPEPPGDEPQSLVLAVELGQVAQQLRQRWTRLELSLPERGTWPLESWRPALHEALYSLLGGAAQARPWQRITLSPLLDARRRGRLRLDILGQAEEGQRWLPAAIEAARRLAGWQGGRLLWHVRGARWCVRLLLPLSPASC</sequence>
<evidence type="ECO:0000313" key="2">
    <source>
        <dbReference type="Proteomes" id="UP000276985"/>
    </source>
</evidence>
<gene>
    <name evidence="1" type="ORF">DY940_26805</name>
</gene>
<dbReference type="Proteomes" id="UP000276985">
    <property type="component" value="Unassembled WGS sequence"/>
</dbReference>
<dbReference type="EMBL" id="RXTL01000036">
    <property type="protein sequence ID" value="RTS41395.1"/>
    <property type="molecule type" value="Genomic_DNA"/>
</dbReference>
<protein>
    <submittedName>
        <fullName evidence="1">Uncharacterized protein</fullName>
    </submittedName>
</protein>
<organism evidence="1 2">
    <name type="scientific">Pseudomonas aeruginosa</name>
    <dbReference type="NCBI Taxonomy" id="287"/>
    <lineage>
        <taxon>Bacteria</taxon>
        <taxon>Pseudomonadati</taxon>
        <taxon>Pseudomonadota</taxon>
        <taxon>Gammaproteobacteria</taxon>
        <taxon>Pseudomonadales</taxon>
        <taxon>Pseudomonadaceae</taxon>
        <taxon>Pseudomonas</taxon>
    </lineage>
</organism>
<comment type="caution">
    <text evidence="1">The sequence shown here is derived from an EMBL/GenBank/DDBJ whole genome shotgun (WGS) entry which is preliminary data.</text>
</comment>
<accession>A0ABD7JWB4</accession>
<reference evidence="1 2" key="1">
    <citation type="submission" date="2018-12" db="EMBL/GenBank/DDBJ databases">
        <title>Pseudomonas aeruginosa Diversity Panel.</title>
        <authorList>
            <person name="Snesrud E."/>
            <person name="Mcgann P."/>
        </authorList>
    </citation>
    <scope>NUCLEOTIDE SEQUENCE [LARGE SCALE GENOMIC DNA]</scope>
    <source>
        <strain evidence="1 2">MRSN6241</strain>
    </source>
</reference>
<proteinExistence type="predicted"/>
<name>A0ABD7JWB4_PSEAI</name>
<dbReference type="RefSeq" id="WP_033996517.1">
    <property type="nucleotide sequence ID" value="NZ_LFXS01000011.1"/>
</dbReference>